<keyword evidence="3" id="KW-1185">Reference proteome</keyword>
<dbReference type="Proteomes" id="UP000077755">
    <property type="component" value="Chromosome 6"/>
</dbReference>
<dbReference type="InterPro" id="IPR004902">
    <property type="entry name" value="Rhabdo_ncap_2"/>
</dbReference>
<sequence>MNLAYNLKDSTGEYCFGDISPELILEDTDFDEVSNDTLVIVRPCNTLTVMISREEPEYKERVANGFCYLATSYMRLYTKSAENYTRTEKPLRNRFKDFYDYALPFENFHPVPEAVNRIKFQIDVNQTLRNTFYNLVYAGESVEYGKQLKEFLYGYHILYTGMHCFPLFLKCVEAMKVTNNQLMNVLRSDYFKAQLNALEVIFNNLYGSCEQPGMERQMWKYARVFNSQYVKILYMYIYINNKKVNKIYCFILYYFD</sequence>
<dbReference type="EMBL" id="CP093348">
    <property type="protein sequence ID" value="WOH06483.1"/>
    <property type="molecule type" value="Genomic_DNA"/>
</dbReference>
<evidence type="ECO:0000313" key="2">
    <source>
        <dbReference type="EMBL" id="WOH06483.1"/>
    </source>
</evidence>
<evidence type="ECO:0000256" key="1">
    <source>
        <dbReference type="ARBA" id="ARBA00004328"/>
    </source>
</evidence>
<accession>A0AAF0XE97</accession>
<organism evidence="2 3">
    <name type="scientific">Daucus carota subsp. sativus</name>
    <name type="common">Carrot</name>
    <dbReference type="NCBI Taxonomy" id="79200"/>
    <lineage>
        <taxon>Eukaryota</taxon>
        <taxon>Viridiplantae</taxon>
        <taxon>Streptophyta</taxon>
        <taxon>Embryophyta</taxon>
        <taxon>Tracheophyta</taxon>
        <taxon>Spermatophyta</taxon>
        <taxon>Magnoliopsida</taxon>
        <taxon>eudicotyledons</taxon>
        <taxon>Gunneridae</taxon>
        <taxon>Pentapetalae</taxon>
        <taxon>asterids</taxon>
        <taxon>campanulids</taxon>
        <taxon>Apiales</taxon>
        <taxon>Apiaceae</taxon>
        <taxon>Apioideae</taxon>
        <taxon>Scandiceae</taxon>
        <taxon>Daucinae</taxon>
        <taxon>Daucus</taxon>
        <taxon>Daucus sect. Daucus</taxon>
    </lineage>
</organism>
<protein>
    <submittedName>
        <fullName evidence="2">Uncharacterized protein</fullName>
    </submittedName>
</protein>
<dbReference type="AlphaFoldDB" id="A0AAF0XE97"/>
<gene>
    <name evidence="2" type="ORF">DCAR_0625911</name>
</gene>
<reference evidence="2" key="2">
    <citation type="submission" date="2022-03" db="EMBL/GenBank/DDBJ databases">
        <title>Draft title - Genomic analysis of global carrot germplasm unveils the trajectory of domestication and the origin of high carotenoid orange carrot.</title>
        <authorList>
            <person name="Iorizzo M."/>
            <person name="Ellison S."/>
            <person name="Senalik D."/>
            <person name="Macko-Podgorni A."/>
            <person name="Grzebelus D."/>
            <person name="Bostan H."/>
            <person name="Rolling W."/>
            <person name="Curaba J."/>
            <person name="Simon P."/>
        </authorList>
    </citation>
    <scope>NUCLEOTIDE SEQUENCE</scope>
    <source>
        <tissue evidence="2">Leaf</tissue>
    </source>
</reference>
<reference evidence="2" key="1">
    <citation type="journal article" date="2016" name="Nat. Genet.">
        <title>A high-quality carrot genome assembly provides new insights into carotenoid accumulation and asterid genome evolution.</title>
        <authorList>
            <person name="Iorizzo M."/>
            <person name="Ellison S."/>
            <person name="Senalik D."/>
            <person name="Zeng P."/>
            <person name="Satapoomin P."/>
            <person name="Huang J."/>
            <person name="Bowman M."/>
            <person name="Iovene M."/>
            <person name="Sanseverino W."/>
            <person name="Cavagnaro P."/>
            <person name="Yildiz M."/>
            <person name="Macko-Podgorni A."/>
            <person name="Moranska E."/>
            <person name="Grzebelus E."/>
            <person name="Grzebelus D."/>
            <person name="Ashrafi H."/>
            <person name="Zheng Z."/>
            <person name="Cheng S."/>
            <person name="Spooner D."/>
            <person name="Van Deynze A."/>
            <person name="Simon P."/>
        </authorList>
    </citation>
    <scope>NUCLEOTIDE SEQUENCE</scope>
    <source>
        <tissue evidence="2">Leaf</tissue>
    </source>
</reference>
<name>A0AAF0XE97_DAUCS</name>
<dbReference type="Pfam" id="PF03216">
    <property type="entry name" value="Rhabdo_ncap_2"/>
    <property type="match status" value="1"/>
</dbReference>
<comment type="subcellular location">
    <subcellularLocation>
        <location evidence="1">Virion</location>
    </subcellularLocation>
</comment>
<proteinExistence type="predicted"/>
<evidence type="ECO:0000313" key="3">
    <source>
        <dbReference type="Proteomes" id="UP000077755"/>
    </source>
</evidence>